<comment type="catalytic activity">
    <reaction evidence="1">
        <text>D-fructose 6-phosphate + L-glutamine = D-glucosamine 6-phosphate + L-glutamate</text>
        <dbReference type="Rhea" id="RHEA:13237"/>
        <dbReference type="ChEBI" id="CHEBI:29985"/>
        <dbReference type="ChEBI" id="CHEBI:58359"/>
        <dbReference type="ChEBI" id="CHEBI:58725"/>
        <dbReference type="ChEBI" id="CHEBI:61527"/>
        <dbReference type="EC" id="2.6.1.16"/>
    </reaction>
</comment>
<dbReference type="Pfam" id="PF01380">
    <property type="entry name" value="SIS"/>
    <property type="match status" value="2"/>
</dbReference>
<evidence type="ECO:0000256" key="8">
    <source>
        <dbReference type="ARBA" id="ARBA00022962"/>
    </source>
</evidence>
<comment type="pathway">
    <text evidence="3">Nucleotide-sugar biosynthesis; UDP-N-acetyl-alpha-D-glucosamine biosynthesis; alpha-D-glucosamine 6-phosphate from D-fructose 6-phosphate: step 1/1.</text>
</comment>
<dbReference type="CDD" id="cd05009">
    <property type="entry name" value="SIS_GlmS_GlmD_2"/>
    <property type="match status" value="1"/>
</dbReference>
<evidence type="ECO:0000256" key="3">
    <source>
        <dbReference type="ARBA" id="ARBA00004775"/>
    </source>
</evidence>
<evidence type="ECO:0000313" key="14">
    <source>
        <dbReference type="Proteomes" id="UP000809789"/>
    </source>
</evidence>
<dbReference type="InterPro" id="IPR017932">
    <property type="entry name" value="GATase_2_dom"/>
</dbReference>
<dbReference type="PANTHER" id="PTHR10937">
    <property type="entry name" value="GLUCOSAMINE--FRUCTOSE-6-PHOSPHATE AMINOTRANSFERASE, ISOMERIZING"/>
    <property type="match status" value="1"/>
</dbReference>
<dbReference type="FunFam" id="3.40.50.10490:FF:000001">
    <property type="entry name" value="Glutamine--fructose-6-phosphate aminotransferase [isomerizing]"/>
    <property type="match status" value="1"/>
</dbReference>
<reference evidence="13" key="1">
    <citation type="submission" date="2021-07" db="EMBL/GenBank/DDBJ databases">
        <title>Elsinoe batatas strain:CRI-CJ2 Genome sequencing and assembly.</title>
        <authorList>
            <person name="Huang L."/>
        </authorList>
    </citation>
    <scope>NUCLEOTIDE SEQUENCE</scope>
    <source>
        <strain evidence="13">CRI-CJ2</strain>
    </source>
</reference>
<feature type="domain" description="SIS" evidence="12">
    <location>
        <begin position="547"/>
        <end position="688"/>
    </location>
</feature>
<comment type="function">
    <text evidence="2">Involved in amino sugar synthesis (formation of chitin, supplies the amino sugars of asparagine-linked oligosaccharides of glycoproteins).</text>
</comment>
<dbReference type="InterPro" id="IPR047084">
    <property type="entry name" value="GFAT_N"/>
</dbReference>
<dbReference type="InterPro" id="IPR035490">
    <property type="entry name" value="GlmS/FrlB_SIS"/>
</dbReference>
<keyword evidence="5" id="KW-0032">Aminotransferase</keyword>
<dbReference type="GO" id="GO:0006002">
    <property type="term" value="P:fructose 6-phosphate metabolic process"/>
    <property type="evidence" value="ECO:0007669"/>
    <property type="project" value="TreeGrafter"/>
</dbReference>
<evidence type="ECO:0000259" key="12">
    <source>
        <dbReference type="PROSITE" id="PS51464"/>
    </source>
</evidence>
<dbReference type="GO" id="GO:0004360">
    <property type="term" value="F:glutamine-fructose-6-phosphate transaminase (isomerizing) activity"/>
    <property type="evidence" value="ECO:0007669"/>
    <property type="project" value="UniProtKB-EC"/>
</dbReference>
<feature type="domain" description="Glutamine amidotransferase type-2" evidence="11">
    <location>
        <begin position="2"/>
        <end position="302"/>
    </location>
</feature>
<evidence type="ECO:0000259" key="11">
    <source>
        <dbReference type="PROSITE" id="PS51278"/>
    </source>
</evidence>
<evidence type="ECO:0000256" key="4">
    <source>
        <dbReference type="ARBA" id="ARBA00012916"/>
    </source>
</evidence>
<dbReference type="InterPro" id="IPR046348">
    <property type="entry name" value="SIS_dom_sf"/>
</dbReference>
<evidence type="ECO:0000256" key="2">
    <source>
        <dbReference type="ARBA" id="ARBA00003267"/>
    </source>
</evidence>
<dbReference type="SUPFAM" id="SSF53697">
    <property type="entry name" value="SIS domain"/>
    <property type="match status" value="1"/>
</dbReference>
<organism evidence="13 14">
    <name type="scientific">Elsinoe batatas</name>
    <dbReference type="NCBI Taxonomy" id="2601811"/>
    <lineage>
        <taxon>Eukaryota</taxon>
        <taxon>Fungi</taxon>
        <taxon>Dikarya</taxon>
        <taxon>Ascomycota</taxon>
        <taxon>Pezizomycotina</taxon>
        <taxon>Dothideomycetes</taxon>
        <taxon>Dothideomycetidae</taxon>
        <taxon>Myriangiales</taxon>
        <taxon>Elsinoaceae</taxon>
        <taxon>Elsinoe</taxon>
    </lineage>
</organism>
<evidence type="ECO:0000313" key="13">
    <source>
        <dbReference type="EMBL" id="KAG8630207.1"/>
    </source>
</evidence>
<dbReference type="Proteomes" id="UP000809789">
    <property type="component" value="Unassembled WGS sequence"/>
</dbReference>
<dbReference type="GO" id="GO:0006048">
    <property type="term" value="P:UDP-N-acetylglucosamine biosynthetic process"/>
    <property type="evidence" value="ECO:0007669"/>
    <property type="project" value="UniProtKB-UniPathway"/>
</dbReference>
<dbReference type="PROSITE" id="PS51278">
    <property type="entry name" value="GATASE_TYPE_2"/>
    <property type="match status" value="1"/>
</dbReference>
<comment type="caution">
    <text evidence="13">The sequence shown here is derived from an EMBL/GenBank/DDBJ whole genome shotgun (WGS) entry which is preliminary data.</text>
</comment>
<dbReference type="InterPro" id="IPR029055">
    <property type="entry name" value="Ntn_hydrolases_N"/>
</dbReference>
<accession>A0A8K0L770</accession>
<feature type="domain" description="SIS" evidence="12">
    <location>
        <begin position="376"/>
        <end position="515"/>
    </location>
</feature>
<dbReference type="PROSITE" id="PS51464">
    <property type="entry name" value="SIS"/>
    <property type="match status" value="2"/>
</dbReference>
<keyword evidence="8" id="KW-0315">Glutamine amidotransferase</keyword>
<dbReference type="CDD" id="cd00714">
    <property type="entry name" value="GFAT"/>
    <property type="match status" value="1"/>
</dbReference>
<dbReference type="InterPro" id="IPR001347">
    <property type="entry name" value="SIS_dom"/>
</dbReference>
<evidence type="ECO:0000256" key="7">
    <source>
        <dbReference type="ARBA" id="ARBA00022737"/>
    </source>
</evidence>
<dbReference type="OrthoDB" id="15235at2759"/>
<proteinExistence type="predicted"/>
<evidence type="ECO:0000256" key="6">
    <source>
        <dbReference type="ARBA" id="ARBA00022679"/>
    </source>
</evidence>
<dbReference type="Gene3D" id="3.40.50.10490">
    <property type="entry name" value="Glucose-6-phosphate isomerase like protein, domain 1"/>
    <property type="match status" value="2"/>
</dbReference>
<dbReference type="Pfam" id="PF13522">
    <property type="entry name" value="GATase_6"/>
    <property type="match status" value="1"/>
</dbReference>
<dbReference type="EMBL" id="JAESVG020000002">
    <property type="protein sequence ID" value="KAG8630207.1"/>
    <property type="molecule type" value="Genomic_DNA"/>
</dbReference>
<keyword evidence="6" id="KW-0808">Transferase</keyword>
<evidence type="ECO:0000256" key="9">
    <source>
        <dbReference type="ARBA" id="ARBA00029805"/>
    </source>
</evidence>
<gene>
    <name evidence="13" type="ORF">KVT40_001826</name>
</gene>
<dbReference type="AlphaFoldDB" id="A0A8K0L770"/>
<dbReference type="GO" id="GO:0097367">
    <property type="term" value="F:carbohydrate derivative binding"/>
    <property type="evidence" value="ECO:0007669"/>
    <property type="project" value="InterPro"/>
</dbReference>
<dbReference type="NCBIfam" id="NF001484">
    <property type="entry name" value="PRK00331.1"/>
    <property type="match status" value="1"/>
</dbReference>
<dbReference type="GO" id="GO:0006487">
    <property type="term" value="P:protein N-linked glycosylation"/>
    <property type="evidence" value="ECO:0007669"/>
    <property type="project" value="TreeGrafter"/>
</dbReference>
<dbReference type="Gene3D" id="3.60.20.10">
    <property type="entry name" value="Glutamine Phosphoribosylpyrophosphate, subunit 1, domain 1"/>
    <property type="match status" value="1"/>
</dbReference>
<evidence type="ECO:0000256" key="10">
    <source>
        <dbReference type="ARBA" id="ARBA00033302"/>
    </source>
</evidence>
<protein>
    <recommendedName>
        <fullName evidence="4">glutamine--fructose-6-phosphate transaminase (isomerizing)</fullName>
        <ecNumber evidence="4">2.6.1.16</ecNumber>
    </recommendedName>
    <alternativeName>
        <fullName evidence="10">D-fructose-6-phosphate amidotransferase</fullName>
    </alternativeName>
    <alternativeName>
        <fullName evidence="9">Hexosephosphate aminotransferase</fullName>
    </alternativeName>
</protein>
<dbReference type="UniPathway" id="UPA00113">
    <property type="reaction ID" value="UER00528"/>
</dbReference>
<dbReference type="SUPFAM" id="SSF56235">
    <property type="entry name" value="N-terminal nucleophile aminohydrolases (Ntn hydrolases)"/>
    <property type="match status" value="1"/>
</dbReference>
<dbReference type="InterPro" id="IPR035466">
    <property type="entry name" value="GlmS/AgaS_SIS"/>
</dbReference>
<name>A0A8K0L770_9PEZI</name>
<evidence type="ECO:0000256" key="1">
    <source>
        <dbReference type="ARBA" id="ARBA00001031"/>
    </source>
</evidence>
<dbReference type="PANTHER" id="PTHR10937:SF0">
    <property type="entry name" value="GLUTAMINE--FRUCTOSE-6-PHOSPHATE TRANSAMINASE (ISOMERIZING)"/>
    <property type="match status" value="1"/>
</dbReference>
<keyword evidence="14" id="KW-1185">Reference proteome</keyword>
<dbReference type="GO" id="GO:0006031">
    <property type="term" value="P:chitin biosynthetic process"/>
    <property type="evidence" value="ECO:0007669"/>
    <property type="project" value="UniProtKB-ARBA"/>
</dbReference>
<dbReference type="EC" id="2.6.1.16" evidence="4"/>
<sequence>MCGIFGYVNYLVEKDRKYILDTLVNGLSRLEYRGYDSAGLAIDGDKKNEVFAFKEVGKVAKLKALIEEEKPDLTKVFDSHAGIAHTRWATHGPPSRVNCHPHRSDPNWEFAVVHNGIITNYKELRLLLESKGFKFETETDTEAIAKLAKYIYDEHPTIDFTLLAKAVIKELQGAFGLLLKSVHYPEEVIAARKGSPLVVGVRTARKMKVDFVDVEAADEGVLPAEQASQNVALKKSQGLGAGLLAPPDKSLLHRSQSRAFLSDDGVPMPTEFFLSSDPSAIIEHTKKVLYLEDDDIAHIHEGQLNIHRLSKETGTGTSNVRAIQTIEIELQEIMKGRFDHFMQKEIFEQPESVVNAMRGRLNLENKTVTLGGLRQYISTIRRCRRLIFIACGTSYHSCMAVRGVFEELTEIPISVELASDFLDREAPVFRDDTCVFVSQSGETADSLMALRYCLERGALTVGIVNVVGSSISMMTHCGVHINAGPEIGVASTKAYTSQFVCMVMFALSLAEDRASKHDRRIEIMEGLGKVSEQFKEILKLDDSIKELTKKFKDQKSLLLLGRGAQHATALEGALKIKEISYLHCEAVMSGELKHGVLALVDESLPIVMIMTRDKIFPKSLNAYQQVIARSGRPIIICNTGDKEFPSDKTDKIEVPQTVDALQGLLNVIPLQLMAYWLAVAEGLNVDFPRNLAKSVTVE</sequence>
<dbReference type="CDD" id="cd05008">
    <property type="entry name" value="SIS_GlmS_GlmD_1"/>
    <property type="match status" value="1"/>
</dbReference>
<keyword evidence="7" id="KW-0677">Repeat</keyword>
<evidence type="ECO:0000256" key="5">
    <source>
        <dbReference type="ARBA" id="ARBA00022576"/>
    </source>
</evidence>